<feature type="coiled-coil region" evidence="1">
    <location>
        <begin position="4"/>
        <end position="31"/>
    </location>
</feature>
<evidence type="ECO:0000256" key="1">
    <source>
        <dbReference type="SAM" id="Coils"/>
    </source>
</evidence>
<name>A0A417YRL4_9BACI</name>
<comment type="caution">
    <text evidence="2">The sequence shown here is derived from an EMBL/GenBank/DDBJ whole genome shotgun (WGS) entry which is preliminary data.</text>
</comment>
<dbReference type="AlphaFoldDB" id="A0A417YRL4"/>
<accession>A0A417YRL4</accession>
<gene>
    <name evidence="2" type="ORF">D1B31_16145</name>
</gene>
<keyword evidence="3" id="KW-1185">Reference proteome</keyword>
<dbReference type="Proteomes" id="UP000284416">
    <property type="component" value="Unassembled WGS sequence"/>
</dbReference>
<sequence length="90" mass="10280">MAHVAIVEKQVKELQEKQKAMKAELEAAMDQHDIKSIDNEFLKITRVAASSSTSIDLKKLQQKEPALYGELLEDYPKVTNKKAYVMFKVK</sequence>
<protein>
    <submittedName>
        <fullName evidence="2">Uncharacterized protein</fullName>
    </submittedName>
</protein>
<evidence type="ECO:0000313" key="3">
    <source>
        <dbReference type="Proteomes" id="UP000284416"/>
    </source>
</evidence>
<organism evidence="2 3">
    <name type="scientific">Neobacillus notoginsengisoli</name>
    <dbReference type="NCBI Taxonomy" id="1578198"/>
    <lineage>
        <taxon>Bacteria</taxon>
        <taxon>Bacillati</taxon>
        <taxon>Bacillota</taxon>
        <taxon>Bacilli</taxon>
        <taxon>Bacillales</taxon>
        <taxon>Bacillaceae</taxon>
        <taxon>Neobacillus</taxon>
    </lineage>
</organism>
<dbReference type="EMBL" id="QWEG01000010">
    <property type="protein sequence ID" value="RHW37396.1"/>
    <property type="molecule type" value="Genomic_DNA"/>
</dbReference>
<reference evidence="2 3" key="1">
    <citation type="journal article" date="2017" name="Int. J. Syst. Evol. Microbiol.">
        <title>Bacillus notoginsengisoli sp. nov., a novel bacterium isolated from the rhizosphere of Panax notoginseng.</title>
        <authorList>
            <person name="Zhang M.Y."/>
            <person name="Cheng J."/>
            <person name="Cai Y."/>
            <person name="Zhang T.Y."/>
            <person name="Wu Y.Y."/>
            <person name="Manikprabhu D."/>
            <person name="Li W.J."/>
            <person name="Zhang Y.X."/>
        </authorList>
    </citation>
    <scope>NUCLEOTIDE SEQUENCE [LARGE SCALE GENOMIC DNA]</scope>
    <source>
        <strain evidence="2 3">JCM 30743</strain>
    </source>
</reference>
<evidence type="ECO:0000313" key="2">
    <source>
        <dbReference type="EMBL" id="RHW37396.1"/>
    </source>
</evidence>
<proteinExistence type="predicted"/>
<keyword evidence="1" id="KW-0175">Coiled coil</keyword>
<dbReference type="OrthoDB" id="2990121at2"/>